<dbReference type="GO" id="GO:0005694">
    <property type="term" value="C:chromosome"/>
    <property type="evidence" value="ECO:0007669"/>
    <property type="project" value="UniProtKB-SubCell"/>
</dbReference>
<evidence type="ECO:0000256" key="2">
    <source>
        <dbReference type="ARBA" id="ARBA00004286"/>
    </source>
</evidence>
<evidence type="ECO:0000256" key="3">
    <source>
        <dbReference type="ARBA" id="ARBA00022454"/>
    </source>
</evidence>
<dbReference type="GO" id="GO:0005634">
    <property type="term" value="C:nucleus"/>
    <property type="evidence" value="ECO:0007669"/>
    <property type="project" value="UniProtKB-SubCell"/>
</dbReference>
<comment type="subcellular location">
    <subcellularLocation>
        <location evidence="2">Chromosome</location>
    </subcellularLocation>
    <subcellularLocation>
        <location evidence="1">Nucleus</location>
    </subcellularLocation>
</comment>
<sequence length="396" mass="45463">MPPLFPEKVESIRHLSTKSWEATFTKDYLSNEGQLRFLSRMCYLAMAHYLLYRGVLPKGVFKRRKLEDLAIYCFDGNTRWGRKLSEMMKGIREAIDQKYIKQAFVMINEDKEDPDVATEVFSVGFCYNEQHTMTVLDDKGNRIVSFGYKGEKVFRMQVKHIIKKLSVVTKNLEPLKKGAVPYLKLTYYENTPDDYEPSMFKHCENTYTFNKSNPPTFYKFGDISNKETAMSFVLESVYIKGADVSTLDDLLFDQAGYKDNDEVNMLDVTADGFFASEEVQQTTVGTTPEQTTHSSEQVEKARQDKDDFLMESFDSPAFKLVADESDESGDYVQINKKTRESPYVKGRPKRSRLNSPRLELSRFVPKSSLKSSVSHRSVLKSPNDNGPYVNSPITLN</sequence>
<evidence type="ECO:0000256" key="4">
    <source>
        <dbReference type="ARBA" id="ARBA00023242"/>
    </source>
</evidence>
<feature type="region of interest" description="Disordered" evidence="6">
    <location>
        <begin position="371"/>
        <end position="396"/>
    </location>
</feature>
<dbReference type="EMBL" id="JBICCN010000232">
    <property type="protein sequence ID" value="KAL3085198.1"/>
    <property type="molecule type" value="Genomic_DNA"/>
</dbReference>
<keyword evidence="3" id="KW-0158">Chromosome</keyword>
<evidence type="ECO:0000256" key="6">
    <source>
        <dbReference type="SAM" id="MobiDB-lite"/>
    </source>
</evidence>
<evidence type="ECO:0000313" key="8">
    <source>
        <dbReference type="EMBL" id="KAL3085198.1"/>
    </source>
</evidence>
<dbReference type="InterPro" id="IPR036570">
    <property type="entry name" value="HORMA_dom_sf"/>
</dbReference>
<feature type="compositionally biased region" description="Low complexity" evidence="6">
    <location>
        <begin position="371"/>
        <end position="382"/>
    </location>
</feature>
<keyword evidence="4" id="KW-0539">Nucleus</keyword>
<evidence type="ECO:0000313" key="9">
    <source>
        <dbReference type="Proteomes" id="UP001620645"/>
    </source>
</evidence>
<name>A0ABD2IZR0_HETSC</name>
<dbReference type="Pfam" id="PF02301">
    <property type="entry name" value="HORMA"/>
    <property type="match status" value="1"/>
</dbReference>
<feature type="domain" description="HORMA" evidence="7">
    <location>
        <begin position="32"/>
        <end position="234"/>
    </location>
</feature>
<proteinExistence type="predicted"/>
<dbReference type="InterPro" id="IPR003511">
    <property type="entry name" value="HORMA_dom"/>
</dbReference>
<feature type="compositionally biased region" description="Low complexity" evidence="6">
    <location>
        <begin position="281"/>
        <end position="292"/>
    </location>
</feature>
<dbReference type="GO" id="GO:0051321">
    <property type="term" value="P:meiotic cell cycle"/>
    <property type="evidence" value="ECO:0007669"/>
    <property type="project" value="UniProtKB-KW"/>
</dbReference>
<reference evidence="8 9" key="1">
    <citation type="submission" date="2024-10" db="EMBL/GenBank/DDBJ databases">
        <authorList>
            <person name="Kim D."/>
        </authorList>
    </citation>
    <scope>NUCLEOTIDE SEQUENCE [LARGE SCALE GENOMIC DNA]</scope>
    <source>
        <strain evidence="8">Taebaek</strain>
    </source>
</reference>
<accession>A0ABD2IZR0</accession>
<dbReference type="SUPFAM" id="SSF56019">
    <property type="entry name" value="The spindle assembly checkpoint protein mad2"/>
    <property type="match status" value="1"/>
</dbReference>
<evidence type="ECO:0000256" key="5">
    <source>
        <dbReference type="ARBA" id="ARBA00023254"/>
    </source>
</evidence>
<dbReference type="PANTHER" id="PTHR48225">
    <property type="entry name" value="HORMA DOMAIN-CONTAINING PROTEIN 1"/>
    <property type="match status" value="1"/>
</dbReference>
<dbReference type="Gene3D" id="3.30.900.10">
    <property type="entry name" value="HORMA domain"/>
    <property type="match status" value="1"/>
</dbReference>
<feature type="region of interest" description="Disordered" evidence="6">
    <location>
        <begin position="281"/>
        <end position="301"/>
    </location>
</feature>
<dbReference type="Proteomes" id="UP001620645">
    <property type="component" value="Unassembled WGS sequence"/>
</dbReference>
<gene>
    <name evidence="8" type="ORF">niasHS_010267</name>
</gene>
<dbReference type="InterPro" id="IPR051294">
    <property type="entry name" value="HORMA_MeioticProgression"/>
</dbReference>
<keyword evidence="5" id="KW-0469">Meiosis</keyword>
<dbReference type="PANTHER" id="PTHR48225:SF7">
    <property type="entry name" value="MEIOSIS-SPECIFIC PROTEIN HOP1"/>
    <property type="match status" value="1"/>
</dbReference>
<keyword evidence="9" id="KW-1185">Reference proteome</keyword>
<evidence type="ECO:0000259" key="7">
    <source>
        <dbReference type="PROSITE" id="PS50815"/>
    </source>
</evidence>
<organism evidence="8 9">
    <name type="scientific">Heterodera schachtii</name>
    <name type="common">Sugarbeet cyst nematode worm</name>
    <name type="synonym">Tylenchus schachtii</name>
    <dbReference type="NCBI Taxonomy" id="97005"/>
    <lineage>
        <taxon>Eukaryota</taxon>
        <taxon>Metazoa</taxon>
        <taxon>Ecdysozoa</taxon>
        <taxon>Nematoda</taxon>
        <taxon>Chromadorea</taxon>
        <taxon>Rhabditida</taxon>
        <taxon>Tylenchina</taxon>
        <taxon>Tylenchomorpha</taxon>
        <taxon>Tylenchoidea</taxon>
        <taxon>Heteroderidae</taxon>
        <taxon>Heteroderinae</taxon>
        <taxon>Heterodera</taxon>
    </lineage>
</organism>
<protein>
    <recommendedName>
        <fullName evidence="7">HORMA domain-containing protein</fullName>
    </recommendedName>
</protein>
<comment type="caution">
    <text evidence="8">The sequence shown here is derived from an EMBL/GenBank/DDBJ whole genome shotgun (WGS) entry which is preliminary data.</text>
</comment>
<evidence type="ECO:0000256" key="1">
    <source>
        <dbReference type="ARBA" id="ARBA00004123"/>
    </source>
</evidence>
<dbReference type="AlphaFoldDB" id="A0ABD2IZR0"/>
<dbReference type="PROSITE" id="PS50815">
    <property type="entry name" value="HORMA"/>
    <property type="match status" value="1"/>
</dbReference>
<feature type="region of interest" description="Disordered" evidence="6">
    <location>
        <begin position="337"/>
        <end position="357"/>
    </location>
</feature>